<dbReference type="SUPFAM" id="SSF53474">
    <property type="entry name" value="alpha/beta-Hydrolases"/>
    <property type="match status" value="1"/>
</dbReference>
<evidence type="ECO:0000313" key="3">
    <source>
        <dbReference type="EMBL" id="PSJ43452.1"/>
    </source>
</evidence>
<dbReference type="InterPro" id="IPR000073">
    <property type="entry name" value="AB_hydrolase_1"/>
</dbReference>
<protein>
    <submittedName>
        <fullName evidence="3">Alpha/beta hydrolase</fullName>
    </submittedName>
</protein>
<keyword evidence="1" id="KW-0732">Signal</keyword>
<gene>
    <name evidence="3" type="ORF">C7I55_03600</name>
</gene>
<dbReference type="InterPro" id="IPR029058">
    <property type="entry name" value="AB_hydrolase_fold"/>
</dbReference>
<evidence type="ECO:0000259" key="2">
    <source>
        <dbReference type="Pfam" id="PF00561"/>
    </source>
</evidence>
<dbReference type="Proteomes" id="UP000241167">
    <property type="component" value="Unassembled WGS sequence"/>
</dbReference>
<feature type="signal peptide" evidence="1">
    <location>
        <begin position="1"/>
        <end position="26"/>
    </location>
</feature>
<feature type="chain" id="PRO_5015181608" evidence="1">
    <location>
        <begin position="27"/>
        <end position="315"/>
    </location>
</feature>
<dbReference type="PANTHER" id="PTHR43689:SF8">
    <property type="entry name" value="ALPHA_BETA-HYDROLASES SUPERFAMILY PROTEIN"/>
    <property type="match status" value="1"/>
</dbReference>
<dbReference type="Pfam" id="PF00561">
    <property type="entry name" value="Abhydrolase_1"/>
    <property type="match status" value="1"/>
</dbReference>
<dbReference type="EMBL" id="PXYI01000001">
    <property type="protein sequence ID" value="PSJ43452.1"/>
    <property type="molecule type" value="Genomic_DNA"/>
</dbReference>
<feature type="domain" description="AB hydrolase-1" evidence="2">
    <location>
        <begin position="58"/>
        <end position="303"/>
    </location>
</feature>
<keyword evidence="3" id="KW-0378">Hydrolase</keyword>
<organism evidence="3 4">
    <name type="scientific">Allosphingosinicella deserti</name>
    <dbReference type="NCBI Taxonomy" id="2116704"/>
    <lineage>
        <taxon>Bacteria</taxon>
        <taxon>Pseudomonadati</taxon>
        <taxon>Pseudomonadota</taxon>
        <taxon>Alphaproteobacteria</taxon>
        <taxon>Sphingomonadales</taxon>
        <taxon>Sphingomonadaceae</taxon>
        <taxon>Allosphingosinicella</taxon>
    </lineage>
</organism>
<dbReference type="Gene3D" id="3.40.50.1820">
    <property type="entry name" value="alpha/beta hydrolase"/>
    <property type="match status" value="1"/>
</dbReference>
<dbReference type="PANTHER" id="PTHR43689">
    <property type="entry name" value="HYDROLASE"/>
    <property type="match status" value="1"/>
</dbReference>
<sequence length="315" mass="35010">MFRRSFLPVWLSLALGASSVSAPAAAESSAKEISTVEISDGVTLRRAIWRTPDPQGYVLLLHGFPETVHAWDAVAAPLAETHEVHAFDWPGYGLSSRPPAERFGYAPRDYARVLKAYLATAGIDRSRLTIYATDIGALPALLLALDEPGSARRIIVGDFAPFDRPGYMYPSLQSLKSPATAEPVRAHMNRTRDEILAGTFYRGLPDSQRFEISDEFAKDLRLGWDAGDMSSADAFYHYYASFTRDQAYLEKNAGKLRTAGLKVIWGRKDLYIDERMGVEFAERVEAELILMPDVGHYPHLQAPARVSAEIRAAFR</sequence>
<comment type="caution">
    <text evidence="3">The sequence shown here is derived from an EMBL/GenBank/DDBJ whole genome shotgun (WGS) entry which is preliminary data.</text>
</comment>
<dbReference type="GO" id="GO:0016787">
    <property type="term" value="F:hydrolase activity"/>
    <property type="evidence" value="ECO:0007669"/>
    <property type="project" value="UniProtKB-KW"/>
</dbReference>
<dbReference type="OrthoDB" id="9804723at2"/>
<proteinExistence type="predicted"/>
<name>A0A2P7QZQ4_9SPHN</name>
<dbReference type="AlphaFoldDB" id="A0A2P7QZQ4"/>
<keyword evidence="4" id="KW-1185">Reference proteome</keyword>
<evidence type="ECO:0000256" key="1">
    <source>
        <dbReference type="SAM" id="SignalP"/>
    </source>
</evidence>
<dbReference type="RefSeq" id="WP_106511474.1">
    <property type="nucleotide sequence ID" value="NZ_PXYI01000001.1"/>
</dbReference>
<reference evidence="3 4" key="1">
    <citation type="submission" date="2018-03" db="EMBL/GenBank/DDBJ databases">
        <title>The draft genome of Sphingosinicella sp. GL-C-18.</title>
        <authorList>
            <person name="Liu L."/>
            <person name="Li L."/>
            <person name="Liang L."/>
            <person name="Zhang X."/>
            <person name="Wang T."/>
        </authorList>
    </citation>
    <scope>NUCLEOTIDE SEQUENCE [LARGE SCALE GENOMIC DNA]</scope>
    <source>
        <strain evidence="3 4">GL-C-18</strain>
    </source>
</reference>
<evidence type="ECO:0000313" key="4">
    <source>
        <dbReference type="Proteomes" id="UP000241167"/>
    </source>
</evidence>
<accession>A0A2P7QZQ4</accession>